<dbReference type="InterPro" id="IPR018060">
    <property type="entry name" value="HTH_AraC"/>
</dbReference>
<dbReference type="SMART" id="SM00342">
    <property type="entry name" value="HTH_ARAC"/>
    <property type="match status" value="1"/>
</dbReference>
<organism evidence="5 6">
    <name type="scientific">Corynebacterium provencense</name>
    <dbReference type="NCBI Taxonomy" id="1737425"/>
    <lineage>
        <taxon>Bacteria</taxon>
        <taxon>Bacillati</taxon>
        <taxon>Actinomycetota</taxon>
        <taxon>Actinomycetes</taxon>
        <taxon>Mycobacteriales</taxon>
        <taxon>Corynebacteriaceae</taxon>
        <taxon>Corynebacterium</taxon>
    </lineage>
</organism>
<dbReference type="PRINTS" id="PR00032">
    <property type="entry name" value="HTHARAC"/>
</dbReference>
<dbReference type="SUPFAM" id="SSF51182">
    <property type="entry name" value="RmlC-like cupins"/>
    <property type="match status" value="1"/>
</dbReference>
<dbReference type="GO" id="GO:0043565">
    <property type="term" value="F:sequence-specific DNA binding"/>
    <property type="evidence" value="ECO:0007669"/>
    <property type="project" value="InterPro"/>
</dbReference>
<dbReference type="Gene3D" id="1.10.10.60">
    <property type="entry name" value="Homeodomain-like"/>
    <property type="match status" value="1"/>
</dbReference>
<dbReference type="GO" id="GO:0003700">
    <property type="term" value="F:DNA-binding transcription factor activity"/>
    <property type="evidence" value="ECO:0007669"/>
    <property type="project" value="InterPro"/>
</dbReference>
<feature type="domain" description="HTH araC/xylS-type" evidence="4">
    <location>
        <begin position="122"/>
        <end position="220"/>
    </location>
</feature>
<dbReference type="InterPro" id="IPR018062">
    <property type="entry name" value="HTH_AraC-typ_CS"/>
</dbReference>
<evidence type="ECO:0000313" key="6">
    <source>
        <dbReference type="Proteomes" id="UP000247696"/>
    </source>
</evidence>
<dbReference type="Proteomes" id="UP000247696">
    <property type="component" value="Chromosome"/>
</dbReference>
<evidence type="ECO:0000256" key="2">
    <source>
        <dbReference type="ARBA" id="ARBA00023125"/>
    </source>
</evidence>
<keyword evidence="2" id="KW-0238">DNA-binding</keyword>
<keyword evidence="3" id="KW-0804">Transcription</keyword>
<evidence type="ECO:0000313" key="5">
    <source>
        <dbReference type="EMBL" id="AWT26285.1"/>
    </source>
</evidence>
<sequence length="231" mass="26522">MINNFHVCIVVLRGSCRVFTPGKTIEIRDRQLLWLAAGVRHELLTEPGTVVIPVGPLPAAFPMDLRNMDVIDISADDEIATLYRSGVNYTRLRPYRLSGENMEDLLPAVVRLRAKKHGGKLTPVGRIFDSDLRSQRSIGDWAKELGWNVRALSRMFEEVTGQSYRDWIIDRRMSEAVRILERPEWRISEVAASVGYSSTAAFVRAFKDRVGITPGQYHRRYRFREIYDLVE</sequence>
<dbReference type="SUPFAM" id="SSF46689">
    <property type="entry name" value="Homeodomain-like"/>
    <property type="match status" value="1"/>
</dbReference>
<keyword evidence="1" id="KW-0805">Transcription regulation</keyword>
<proteinExistence type="predicted"/>
<evidence type="ECO:0000259" key="4">
    <source>
        <dbReference type="PROSITE" id="PS01124"/>
    </source>
</evidence>
<gene>
    <name evidence="5" type="primary">ripA_5</name>
    <name evidence="5" type="ORF">Csp1_14970</name>
</gene>
<protein>
    <submittedName>
        <fullName evidence="5">HTH-type transcriptional regulator RipA</fullName>
    </submittedName>
</protein>
<dbReference type="AlphaFoldDB" id="A0A2Z3YMR1"/>
<evidence type="ECO:0000256" key="3">
    <source>
        <dbReference type="ARBA" id="ARBA00023163"/>
    </source>
</evidence>
<keyword evidence="6" id="KW-1185">Reference proteome</keyword>
<dbReference type="InterPro" id="IPR011051">
    <property type="entry name" value="RmlC_Cupin_sf"/>
</dbReference>
<dbReference type="PROSITE" id="PS01124">
    <property type="entry name" value="HTH_ARAC_FAMILY_2"/>
    <property type="match status" value="1"/>
</dbReference>
<dbReference type="EMBL" id="CP024988">
    <property type="protein sequence ID" value="AWT26285.1"/>
    <property type="molecule type" value="Genomic_DNA"/>
</dbReference>
<evidence type="ECO:0000256" key="1">
    <source>
        <dbReference type="ARBA" id="ARBA00023015"/>
    </source>
</evidence>
<accession>A0A2Z3YMR1</accession>
<dbReference type="PANTHER" id="PTHR11019:SF199">
    <property type="entry name" value="HTH-TYPE TRANSCRIPTIONAL REGULATOR NIMR"/>
    <property type="match status" value="1"/>
</dbReference>
<dbReference type="Pfam" id="PF12833">
    <property type="entry name" value="HTH_18"/>
    <property type="match status" value="1"/>
</dbReference>
<name>A0A2Z3YMR1_9CORY</name>
<dbReference type="KEGG" id="cpre:Csp1_14970"/>
<reference evidence="6" key="1">
    <citation type="submission" date="2017-11" db="EMBL/GenBank/DDBJ databases">
        <title>Otitis media/interna in a cat caused by the recently described species Corynebacterium provencense.</title>
        <authorList>
            <person name="Kittl S."/>
            <person name="Brodard I."/>
            <person name="Rychener L."/>
            <person name="Jores J."/>
            <person name="Roosje P."/>
            <person name="Gobeli Brawand S."/>
        </authorList>
    </citation>
    <scope>NUCLEOTIDE SEQUENCE [LARGE SCALE GENOMIC DNA]</scope>
    <source>
        <strain evidence="6">17KM38</strain>
    </source>
</reference>
<dbReference type="PANTHER" id="PTHR11019">
    <property type="entry name" value="HTH-TYPE TRANSCRIPTIONAL REGULATOR NIMR"/>
    <property type="match status" value="1"/>
</dbReference>
<dbReference type="PROSITE" id="PS00041">
    <property type="entry name" value="HTH_ARAC_FAMILY_1"/>
    <property type="match status" value="1"/>
</dbReference>
<dbReference type="InterPro" id="IPR020449">
    <property type="entry name" value="Tscrpt_reg_AraC-type_HTH"/>
</dbReference>
<dbReference type="InterPro" id="IPR009057">
    <property type="entry name" value="Homeodomain-like_sf"/>
</dbReference>